<feature type="binding site" evidence="9">
    <location>
        <position position="353"/>
    </location>
    <ligand>
        <name>Mn(2+)</name>
        <dbReference type="ChEBI" id="CHEBI:29035"/>
        <label>2</label>
    </ligand>
</feature>
<feature type="binding site" evidence="9">
    <location>
        <position position="274"/>
    </location>
    <ligand>
        <name>Mn(2+)</name>
        <dbReference type="ChEBI" id="CHEBI:29035"/>
        <label>2</label>
    </ligand>
</feature>
<dbReference type="PANTHER" id="PTHR11963:SF23">
    <property type="entry name" value="CYTOSOL AMINOPEPTIDASE"/>
    <property type="match status" value="1"/>
</dbReference>
<comment type="catalytic activity">
    <reaction evidence="2 9">
        <text>Release of an N-terminal amino acid, preferentially leucine, but not glutamic or aspartic acids.</text>
        <dbReference type="EC" id="3.4.11.10"/>
    </reaction>
</comment>
<dbReference type="NCBIfam" id="NF002074">
    <property type="entry name" value="PRK00913.1-4"/>
    <property type="match status" value="1"/>
</dbReference>
<evidence type="ECO:0000256" key="2">
    <source>
        <dbReference type="ARBA" id="ARBA00000967"/>
    </source>
</evidence>
<evidence type="ECO:0000256" key="7">
    <source>
        <dbReference type="ARBA" id="ARBA00022801"/>
    </source>
</evidence>
<keyword evidence="9" id="KW-0963">Cytoplasm</keyword>
<dbReference type="InterPro" id="IPR008283">
    <property type="entry name" value="Peptidase_M17_N"/>
</dbReference>
<dbReference type="GO" id="GO:0030145">
    <property type="term" value="F:manganese ion binding"/>
    <property type="evidence" value="ECO:0007669"/>
    <property type="project" value="UniProtKB-UniRule"/>
</dbReference>
<dbReference type="NCBIfam" id="NF002077">
    <property type="entry name" value="PRK00913.2-4"/>
    <property type="match status" value="1"/>
</dbReference>
<dbReference type="KEGG" id="sva:SVA_1091"/>
<dbReference type="RefSeq" id="WP_096459869.1">
    <property type="nucleotide sequence ID" value="NZ_AP014936.1"/>
</dbReference>
<dbReference type="GO" id="GO:0005737">
    <property type="term" value="C:cytoplasm"/>
    <property type="evidence" value="ECO:0007669"/>
    <property type="project" value="UniProtKB-SubCell"/>
</dbReference>
<dbReference type="NCBIfam" id="NF002073">
    <property type="entry name" value="PRK00913.1-2"/>
    <property type="match status" value="1"/>
</dbReference>
<comment type="similarity">
    <text evidence="3 9">Belongs to the peptidase M17 family.</text>
</comment>
<protein>
    <recommendedName>
        <fullName evidence="9">Probable cytosol aminopeptidase</fullName>
        <ecNumber evidence="9">3.4.11.1</ecNumber>
    </recommendedName>
    <alternativeName>
        <fullName evidence="9">Leucine aminopeptidase</fullName>
        <shortName evidence="9">LAP</shortName>
        <ecNumber evidence="9">3.4.11.10</ecNumber>
    </alternativeName>
    <alternativeName>
        <fullName evidence="9">Leucyl aminopeptidase</fullName>
    </alternativeName>
</protein>
<evidence type="ECO:0000259" key="10">
    <source>
        <dbReference type="PROSITE" id="PS00631"/>
    </source>
</evidence>
<accession>A0A1B4V2B8</accession>
<dbReference type="GO" id="GO:0006508">
    <property type="term" value="P:proteolysis"/>
    <property type="evidence" value="ECO:0007669"/>
    <property type="project" value="UniProtKB-KW"/>
</dbReference>
<feature type="binding site" evidence="9">
    <location>
        <position position="292"/>
    </location>
    <ligand>
        <name>Mn(2+)</name>
        <dbReference type="ChEBI" id="CHEBI:29035"/>
        <label>2</label>
    </ligand>
</feature>
<evidence type="ECO:0000256" key="4">
    <source>
        <dbReference type="ARBA" id="ARBA00022438"/>
    </source>
</evidence>
<evidence type="ECO:0000256" key="8">
    <source>
        <dbReference type="ARBA" id="ARBA00023211"/>
    </source>
</evidence>
<dbReference type="Pfam" id="PF00883">
    <property type="entry name" value="Peptidase_M17"/>
    <property type="match status" value="1"/>
</dbReference>
<dbReference type="InterPro" id="IPR043472">
    <property type="entry name" value="Macro_dom-like"/>
</dbReference>
<dbReference type="PANTHER" id="PTHR11963">
    <property type="entry name" value="LEUCINE AMINOPEPTIDASE-RELATED"/>
    <property type="match status" value="1"/>
</dbReference>
<feature type="binding site" evidence="9">
    <location>
        <position position="353"/>
    </location>
    <ligand>
        <name>Mn(2+)</name>
        <dbReference type="ChEBI" id="CHEBI:29035"/>
        <label>1</label>
    </ligand>
</feature>
<dbReference type="OrthoDB" id="9809354at2"/>
<dbReference type="Proteomes" id="UP000218899">
    <property type="component" value="Chromosome"/>
</dbReference>
<dbReference type="SUPFAM" id="SSF53187">
    <property type="entry name" value="Zn-dependent exopeptidases"/>
    <property type="match status" value="1"/>
</dbReference>
<feature type="binding site" evidence="9">
    <location>
        <position position="269"/>
    </location>
    <ligand>
        <name>Mn(2+)</name>
        <dbReference type="ChEBI" id="CHEBI:29035"/>
        <label>2</label>
    </ligand>
</feature>
<keyword evidence="7 9" id="KW-0378">Hydrolase</keyword>
<dbReference type="InterPro" id="IPR011356">
    <property type="entry name" value="Leucine_aapep/pepB"/>
</dbReference>
<comment type="subcellular location">
    <subcellularLocation>
        <location evidence="9">Cytoplasm</location>
    </subcellularLocation>
</comment>
<feature type="active site" evidence="9">
    <location>
        <position position="355"/>
    </location>
</feature>
<evidence type="ECO:0000256" key="1">
    <source>
        <dbReference type="ARBA" id="ARBA00000135"/>
    </source>
</evidence>
<dbReference type="GO" id="GO:0070006">
    <property type="term" value="F:metalloaminopeptidase activity"/>
    <property type="evidence" value="ECO:0007669"/>
    <property type="project" value="InterPro"/>
</dbReference>
<dbReference type="Pfam" id="PF02789">
    <property type="entry name" value="Peptidase_M17_N"/>
    <property type="match status" value="1"/>
</dbReference>
<dbReference type="FunFam" id="3.40.630.10:FF:000004">
    <property type="entry name" value="Probable cytosol aminopeptidase"/>
    <property type="match status" value="1"/>
</dbReference>
<evidence type="ECO:0000256" key="3">
    <source>
        <dbReference type="ARBA" id="ARBA00009528"/>
    </source>
</evidence>
<dbReference type="HAMAP" id="MF_00181">
    <property type="entry name" value="Cytosol_peptidase_M17"/>
    <property type="match status" value="1"/>
</dbReference>
<gene>
    <name evidence="9" type="primary">pepA</name>
    <name evidence="11" type="ORF">SVA_1091</name>
</gene>
<evidence type="ECO:0000313" key="12">
    <source>
        <dbReference type="Proteomes" id="UP000218899"/>
    </source>
</evidence>
<dbReference type="InterPro" id="IPR023042">
    <property type="entry name" value="Peptidase_M17_leu_NH2_pept"/>
</dbReference>
<evidence type="ECO:0000313" key="11">
    <source>
        <dbReference type="EMBL" id="BAU47670.1"/>
    </source>
</evidence>
<dbReference type="CDD" id="cd00433">
    <property type="entry name" value="Peptidase_M17"/>
    <property type="match status" value="1"/>
</dbReference>
<comment type="catalytic activity">
    <reaction evidence="1 9">
        <text>Release of an N-terminal amino acid, Xaa-|-Yaa-, in which Xaa is preferably Leu, but may be other amino acids including Pro although not Arg or Lys, and Yaa may be Pro. Amino acid amides and methyl esters are also readily hydrolyzed, but rates on arylamides are exceedingly low.</text>
        <dbReference type="EC" id="3.4.11.1"/>
    </reaction>
</comment>
<dbReference type="AlphaFoldDB" id="A0A1B4V2B8"/>
<dbReference type="SUPFAM" id="SSF52949">
    <property type="entry name" value="Macro domain-like"/>
    <property type="match status" value="1"/>
</dbReference>
<feature type="binding site" evidence="9">
    <location>
        <position position="351"/>
    </location>
    <ligand>
        <name>Mn(2+)</name>
        <dbReference type="ChEBI" id="CHEBI:29035"/>
        <label>1</label>
    </ligand>
</feature>
<sequence length="504" mass="53673">MEYSVKSGTPEKQRSGCLVVGVYAGRRLSSAAQQIDEVTGGAVGQVLRRGDHQGKAGQTLLLHHLPNLPSERVLLVGCGKDKEFNEARFRESVAAAIGALKDTGATEATSYLTELEVKGRDVFWKIRHTVEATEASLYRFDQLKSKKNDANNRRNLKRMVLAVSKRSDLQSGETAIRQGLAIAGGVKLARDLGNLPGNICTPTYLAEQAVALGNQNGVKVTVLEESDMRELGMGALLSVARGSRQPPKLIVLEYRGGAEGEAPVALVGKGLTFDAGGISIKPAANMDEMKYDMCGAASVLGAVKAAAEIRLPINVVGVIPSSENLPDGNANKPGDIVTSMSGQTIEVLNTDAEGRLILCDALTYVGRYNPAVVVDIATLTGACVIALGNHASGLLANSDALARELLNAGKYTYDRAWQLPLWDEYQKQLDSNFADMANIGGREAGAIIGGSFLARYTRDYKWAHLDIAGTAWKTGKEKGATGRPVPLLTQFLINRAAKEGVAAE</sequence>
<dbReference type="InterPro" id="IPR000819">
    <property type="entry name" value="Peptidase_M17_C"/>
</dbReference>
<dbReference type="EC" id="3.4.11.10" evidence="9"/>
<dbReference type="Gene3D" id="3.40.220.10">
    <property type="entry name" value="Leucine Aminopeptidase, subunit E, domain 1"/>
    <property type="match status" value="1"/>
</dbReference>
<reference evidence="11 12" key="1">
    <citation type="submission" date="2015-08" db="EMBL/GenBank/DDBJ databases">
        <title>Complete genome sequence of Sulfurifustis variabilis.</title>
        <authorList>
            <person name="Miura A."/>
            <person name="Kojima H."/>
            <person name="Fukui M."/>
        </authorList>
    </citation>
    <scope>NUCLEOTIDE SEQUENCE [LARGE SCALE GENOMIC DNA]</scope>
    <source>
        <strain evidence="12">skN76</strain>
    </source>
</reference>
<keyword evidence="4 9" id="KW-0031">Aminopeptidase</keyword>
<dbReference type="PRINTS" id="PR00481">
    <property type="entry name" value="LAMNOPPTDASE"/>
</dbReference>
<feature type="active site" evidence="9">
    <location>
        <position position="281"/>
    </location>
</feature>
<comment type="function">
    <text evidence="9">Presumably involved in the processing and regular turnover of intracellular proteins. Catalyzes the removal of unsubstituted N-terminal amino acids from various peptides.</text>
</comment>
<dbReference type="EC" id="3.4.11.1" evidence="9"/>
<keyword evidence="8 9" id="KW-0464">Manganese</keyword>
<keyword evidence="12" id="KW-1185">Reference proteome</keyword>
<name>A0A1B4V2B8_9GAMM</name>
<feature type="binding site" evidence="9">
    <location>
        <position position="274"/>
    </location>
    <ligand>
        <name>Mn(2+)</name>
        <dbReference type="ChEBI" id="CHEBI:29035"/>
        <label>1</label>
    </ligand>
</feature>
<feature type="domain" description="Cytosol aminopeptidase" evidence="10">
    <location>
        <begin position="349"/>
        <end position="356"/>
    </location>
</feature>
<proteinExistence type="inferred from homology"/>
<organism evidence="11 12">
    <name type="scientific">Sulfurifustis variabilis</name>
    <dbReference type="NCBI Taxonomy" id="1675686"/>
    <lineage>
        <taxon>Bacteria</taxon>
        <taxon>Pseudomonadati</taxon>
        <taxon>Pseudomonadota</taxon>
        <taxon>Gammaproteobacteria</taxon>
        <taxon>Acidiferrobacterales</taxon>
        <taxon>Acidiferrobacteraceae</taxon>
        <taxon>Sulfurifustis</taxon>
    </lineage>
</organism>
<evidence type="ECO:0000256" key="6">
    <source>
        <dbReference type="ARBA" id="ARBA00022723"/>
    </source>
</evidence>
<dbReference type="EMBL" id="AP014936">
    <property type="protein sequence ID" value="BAU47670.1"/>
    <property type="molecule type" value="Genomic_DNA"/>
</dbReference>
<comment type="cofactor">
    <cofactor evidence="9">
        <name>Mn(2+)</name>
        <dbReference type="ChEBI" id="CHEBI:29035"/>
    </cofactor>
    <text evidence="9">Binds 2 manganese ions per subunit.</text>
</comment>
<evidence type="ECO:0000256" key="9">
    <source>
        <dbReference type="HAMAP-Rule" id="MF_00181"/>
    </source>
</evidence>
<keyword evidence="5 9" id="KW-0645">Protease</keyword>
<dbReference type="Gene3D" id="3.40.630.10">
    <property type="entry name" value="Zn peptidases"/>
    <property type="match status" value="1"/>
</dbReference>
<dbReference type="PROSITE" id="PS00631">
    <property type="entry name" value="CYTOSOL_AP"/>
    <property type="match status" value="1"/>
</dbReference>
<keyword evidence="6 9" id="KW-0479">Metal-binding</keyword>
<evidence type="ECO:0000256" key="5">
    <source>
        <dbReference type="ARBA" id="ARBA00022670"/>
    </source>
</evidence>